<evidence type="ECO:0000256" key="18">
    <source>
        <dbReference type="RuleBase" id="RU003938"/>
    </source>
</evidence>
<evidence type="ECO:0000256" key="10">
    <source>
        <dbReference type="ARBA" id="ARBA00022679"/>
    </source>
</evidence>
<keyword evidence="16" id="KW-0594">Phospholipid biosynthesis</keyword>
<comment type="pathway">
    <text evidence="3 18">Phospholipid metabolism; CDP-diacylglycerol biosynthesis; CDP-diacylglycerol from sn-glycerol 3-phosphate: step 3/3.</text>
</comment>
<gene>
    <name evidence="20" type="ORF">P0M35_03160</name>
</gene>
<evidence type="ECO:0000256" key="16">
    <source>
        <dbReference type="ARBA" id="ARBA00023209"/>
    </source>
</evidence>
<keyword evidence="17" id="KW-1208">Phospholipid metabolism</keyword>
<accession>A0AAE3NYT0</accession>
<evidence type="ECO:0000256" key="6">
    <source>
        <dbReference type="ARBA" id="ARBA00012487"/>
    </source>
</evidence>
<keyword evidence="8" id="KW-1003">Cell membrane</keyword>
<evidence type="ECO:0000313" key="21">
    <source>
        <dbReference type="Proteomes" id="UP001221302"/>
    </source>
</evidence>
<evidence type="ECO:0000256" key="12">
    <source>
        <dbReference type="ARBA" id="ARBA00022695"/>
    </source>
</evidence>
<feature type="transmembrane region" description="Helical" evidence="19">
    <location>
        <begin position="12"/>
        <end position="45"/>
    </location>
</feature>
<evidence type="ECO:0000256" key="3">
    <source>
        <dbReference type="ARBA" id="ARBA00005119"/>
    </source>
</evidence>
<dbReference type="PANTHER" id="PTHR46382">
    <property type="entry name" value="PHOSPHATIDATE CYTIDYLYLTRANSFERASE"/>
    <property type="match status" value="1"/>
</dbReference>
<sequence>MSKKLNNLTSRVIVALIGIPLIVALCLIGKIPFLIFVLFIGLISFNEYSSMLRSKNSFPNKLIGFLAVAVLIINEYKLIIDYHLLFTLIIIFLLLFELFRNKSSAINNIGSTLLGIFYIGIFSASIINLRQFYADSVFTYSQGGYLILSILISIWLCDSAAYFIGSAYGLHKLIPRISPKKSWEGAIAGFIFSVVGMVVSKSFMLEFLSLADAIIIGIIIGVFGQIGDLVESLIKRDTNVKDSSSIIPGHGGILDRFDSLLFTAPIVYLYLLLIK</sequence>
<dbReference type="GO" id="GO:0005886">
    <property type="term" value="C:plasma membrane"/>
    <property type="evidence" value="ECO:0007669"/>
    <property type="project" value="UniProtKB-SubCell"/>
</dbReference>
<name>A0AAE3NYT0_9BACT</name>
<evidence type="ECO:0000256" key="7">
    <source>
        <dbReference type="ARBA" id="ARBA00019373"/>
    </source>
</evidence>
<keyword evidence="21" id="KW-1185">Reference proteome</keyword>
<dbReference type="InterPro" id="IPR000374">
    <property type="entry name" value="PC_trans"/>
</dbReference>
<keyword evidence="12 18" id="KW-0548">Nucleotidyltransferase</keyword>
<organism evidence="20 21">
    <name type="scientific">Stygiobacter electus</name>
    <dbReference type="NCBI Taxonomy" id="3032292"/>
    <lineage>
        <taxon>Bacteria</taxon>
        <taxon>Pseudomonadati</taxon>
        <taxon>Ignavibacteriota</taxon>
        <taxon>Ignavibacteria</taxon>
        <taxon>Ignavibacteriales</taxon>
        <taxon>Melioribacteraceae</taxon>
        <taxon>Stygiobacter</taxon>
    </lineage>
</organism>
<dbReference type="PROSITE" id="PS01315">
    <property type="entry name" value="CDS"/>
    <property type="match status" value="1"/>
</dbReference>
<keyword evidence="13 19" id="KW-1133">Transmembrane helix</keyword>
<dbReference type="Proteomes" id="UP001221302">
    <property type="component" value="Unassembled WGS sequence"/>
</dbReference>
<keyword evidence="9" id="KW-0444">Lipid biosynthesis</keyword>
<dbReference type="GO" id="GO:0004605">
    <property type="term" value="F:phosphatidate cytidylyltransferase activity"/>
    <property type="evidence" value="ECO:0007669"/>
    <property type="project" value="UniProtKB-EC"/>
</dbReference>
<evidence type="ECO:0000256" key="8">
    <source>
        <dbReference type="ARBA" id="ARBA00022475"/>
    </source>
</evidence>
<evidence type="ECO:0000256" key="5">
    <source>
        <dbReference type="ARBA" id="ARBA00010185"/>
    </source>
</evidence>
<comment type="caution">
    <text evidence="20">The sequence shown here is derived from an EMBL/GenBank/DDBJ whole genome shotgun (WGS) entry which is preliminary data.</text>
</comment>
<keyword evidence="15 19" id="KW-0472">Membrane</keyword>
<feature type="transmembrane region" description="Helical" evidence="19">
    <location>
        <begin position="205"/>
        <end position="226"/>
    </location>
</feature>
<dbReference type="RefSeq" id="WP_321534901.1">
    <property type="nucleotide sequence ID" value="NZ_JARGDL010000003.1"/>
</dbReference>
<evidence type="ECO:0000256" key="2">
    <source>
        <dbReference type="ARBA" id="ARBA00004651"/>
    </source>
</evidence>
<evidence type="ECO:0000256" key="9">
    <source>
        <dbReference type="ARBA" id="ARBA00022516"/>
    </source>
</evidence>
<feature type="transmembrane region" description="Helical" evidence="19">
    <location>
        <begin position="182"/>
        <end position="199"/>
    </location>
</feature>
<dbReference type="PANTHER" id="PTHR46382:SF1">
    <property type="entry name" value="PHOSPHATIDATE CYTIDYLYLTRANSFERASE"/>
    <property type="match status" value="1"/>
</dbReference>
<dbReference type="AlphaFoldDB" id="A0AAE3NYT0"/>
<evidence type="ECO:0000256" key="15">
    <source>
        <dbReference type="ARBA" id="ARBA00023136"/>
    </source>
</evidence>
<dbReference type="GO" id="GO:0016024">
    <property type="term" value="P:CDP-diacylglycerol biosynthetic process"/>
    <property type="evidence" value="ECO:0007669"/>
    <property type="project" value="TreeGrafter"/>
</dbReference>
<comment type="similarity">
    <text evidence="5 18">Belongs to the CDS family.</text>
</comment>
<evidence type="ECO:0000256" key="14">
    <source>
        <dbReference type="ARBA" id="ARBA00023098"/>
    </source>
</evidence>
<dbReference type="Pfam" id="PF01148">
    <property type="entry name" value="CTP_transf_1"/>
    <property type="match status" value="1"/>
</dbReference>
<evidence type="ECO:0000256" key="4">
    <source>
        <dbReference type="ARBA" id="ARBA00005189"/>
    </source>
</evidence>
<evidence type="ECO:0000256" key="19">
    <source>
        <dbReference type="SAM" id="Phobius"/>
    </source>
</evidence>
<evidence type="ECO:0000256" key="11">
    <source>
        <dbReference type="ARBA" id="ARBA00022692"/>
    </source>
</evidence>
<keyword evidence="14" id="KW-0443">Lipid metabolism</keyword>
<protein>
    <recommendedName>
        <fullName evidence="7 18">Phosphatidate cytidylyltransferase</fullName>
        <ecNumber evidence="6 18">2.7.7.41</ecNumber>
    </recommendedName>
</protein>
<evidence type="ECO:0000256" key="1">
    <source>
        <dbReference type="ARBA" id="ARBA00001698"/>
    </source>
</evidence>
<keyword evidence="11 18" id="KW-0812">Transmembrane</keyword>
<reference evidence="20" key="1">
    <citation type="submission" date="2023-03" db="EMBL/GenBank/DDBJ databases">
        <title>Stygiobacter electus gen. nov., sp. nov., facultatively anaerobic thermotolerant bacterium of the class Ignavibacteria from a well of Yessentuki mineral water deposit.</title>
        <authorList>
            <person name="Podosokorskaya O.A."/>
            <person name="Elcheninov A.G."/>
            <person name="Petrova N.F."/>
            <person name="Zavarzina D.G."/>
            <person name="Kublanov I.V."/>
            <person name="Merkel A.Y."/>
        </authorList>
    </citation>
    <scope>NUCLEOTIDE SEQUENCE</scope>
    <source>
        <strain evidence="20">09-Me</strain>
    </source>
</reference>
<comment type="subcellular location">
    <subcellularLocation>
        <location evidence="2">Cell membrane</location>
        <topology evidence="2">Multi-pass membrane protein</topology>
    </subcellularLocation>
</comment>
<comment type="pathway">
    <text evidence="4">Lipid metabolism.</text>
</comment>
<evidence type="ECO:0000256" key="17">
    <source>
        <dbReference type="ARBA" id="ARBA00023264"/>
    </source>
</evidence>
<evidence type="ECO:0000313" key="20">
    <source>
        <dbReference type="EMBL" id="MDF1611134.1"/>
    </source>
</evidence>
<feature type="transmembrane region" description="Helical" evidence="19">
    <location>
        <begin position="79"/>
        <end position="99"/>
    </location>
</feature>
<feature type="transmembrane region" description="Helical" evidence="19">
    <location>
        <begin position="111"/>
        <end position="133"/>
    </location>
</feature>
<evidence type="ECO:0000256" key="13">
    <source>
        <dbReference type="ARBA" id="ARBA00022989"/>
    </source>
</evidence>
<proteinExistence type="inferred from homology"/>
<dbReference type="EC" id="2.7.7.41" evidence="6 18"/>
<comment type="catalytic activity">
    <reaction evidence="1 18">
        <text>a 1,2-diacyl-sn-glycero-3-phosphate + CTP + H(+) = a CDP-1,2-diacyl-sn-glycerol + diphosphate</text>
        <dbReference type="Rhea" id="RHEA:16229"/>
        <dbReference type="ChEBI" id="CHEBI:15378"/>
        <dbReference type="ChEBI" id="CHEBI:33019"/>
        <dbReference type="ChEBI" id="CHEBI:37563"/>
        <dbReference type="ChEBI" id="CHEBI:58332"/>
        <dbReference type="ChEBI" id="CHEBI:58608"/>
        <dbReference type="EC" id="2.7.7.41"/>
    </reaction>
</comment>
<keyword evidence="10 18" id="KW-0808">Transferase</keyword>
<dbReference type="EMBL" id="JARGDL010000003">
    <property type="protein sequence ID" value="MDF1611134.1"/>
    <property type="molecule type" value="Genomic_DNA"/>
</dbReference>
<feature type="transmembrane region" description="Helical" evidence="19">
    <location>
        <begin position="145"/>
        <end position="170"/>
    </location>
</feature>